<keyword evidence="3 6" id="KW-0812">Transmembrane</keyword>
<dbReference type="AlphaFoldDB" id="A0A916Y7P7"/>
<evidence type="ECO:0000256" key="2">
    <source>
        <dbReference type="ARBA" id="ARBA00022475"/>
    </source>
</evidence>
<evidence type="ECO:0000256" key="6">
    <source>
        <dbReference type="SAM" id="Phobius"/>
    </source>
</evidence>
<dbReference type="EMBL" id="BMIO01000001">
    <property type="protein sequence ID" value="GGD33776.1"/>
    <property type="molecule type" value="Genomic_DNA"/>
</dbReference>
<dbReference type="PANTHER" id="PTHR30250:SF11">
    <property type="entry name" value="O-ANTIGEN TRANSPORTER-RELATED"/>
    <property type="match status" value="1"/>
</dbReference>
<dbReference type="OrthoDB" id="7398708at2"/>
<keyword evidence="8" id="KW-1185">Reference proteome</keyword>
<evidence type="ECO:0000313" key="7">
    <source>
        <dbReference type="EMBL" id="GGD33776.1"/>
    </source>
</evidence>
<dbReference type="Proteomes" id="UP000598997">
    <property type="component" value="Unassembled WGS sequence"/>
</dbReference>
<dbReference type="InterPro" id="IPR050833">
    <property type="entry name" value="Poly_Biosynth_Transport"/>
</dbReference>
<accession>A0A916Y7P7</accession>
<feature type="transmembrane region" description="Helical" evidence="6">
    <location>
        <begin position="352"/>
        <end position="373"/>
    </location>
</feature>
<feature type="transmembrane region" description="Helical" evidence="6">
    <location>
        <begin position="135"/>
        <end position="155"/>
    </location>
</feature>
<keyword evidence="5 6" id="KW-0472">Membrane</keyword>
<feature type="transmembrane region" description="Helical" evidence="6">
    <location>
        <begin position="108"/>
        <end position="128"/>
    </location>
</feature>
<feature type="transmembrane region" description="Helical" evidence="6">
    <location>
        <begin position="39"/>
        <end position="61"/>
    </location>
</feature>
<feature type="transmembrane region" description="Helical" evidence="6">
    <location>
        <begin position="322"/>
        <end position="340"/>
    </location>
</feature>
<keyword evidence="4 6" id="KW-1133">Transmembrane helix</keyword>
<keyword evidence="2" id="KW-1003">Cell membrane</keyword>
<dbReference type="PANTHER" id="PTHR30250">
    <property type="entry name" value="PST FAMILY PREDICTED COLANIC ACID TRANSPORTER"/>
    <property type="match status" value="1"/>
</dbReference>
<evidence type="ECO:0000256" key="5">
    <source>
        <dbReference type="ARBA" id="ARBA00023136"/>
    </source>
</evidence>
<evidence type="ECO:0000256" key="4">
    <source>
        <dbReference type="ARBA" id="ARBA00022989"/>
    </source>
</evidence>
<reference evidence="7 8" key="1">
    <citation type="journal article" date="2014" name="Int. J. Syst. Evol. Microbiol.">
        <title>Complete genome sequence of Corynebacterium casei LMG S-19264T (=DSM 44701T), isolated from a smear-ripened cheese.</title>
        <authorList>
            <consortium name="US DOE Joint Genome Institute (JGI-PGF)"/>
            <person name="Walter F."/>
            <person name="Albersmeier A."/>
            <person name="Kalinowski J."/>
            <person name="Ruckert C."/>
        </authorList>
    </citation>
    <scope>NUCLEOTIDE SEQUENCE [LARGE SCALE GENOMIC DNA]</scope>
    <source>
        <strain evidence="7 8">CGMCC 1.15358</strain>
    </source>
</reference>
<evidence type="ECO:0000256" key="1">
    <source>
        <dbReference type="ARBA" id="ARBA00004651"/>
    </source>
</evidence>
<feature type="transmembrane region" description="Helical" evidence="6">
    <location>
        <begin position="288"/>
        <end position="310"/>
    </location>
</feature>
<gene>
    <name evidence="7" type="ORF">GCM10010989_04920</name>
</gene>
<protein>
    <recommendedName>
        <fullName evidence="9">Membrane protein involved in the export of O-antigen and teichoic acid</fullName>
    </recommendedName>
</protein>
<feature type="transmembrane region" description="Helical" evidence="6">
    <location>
        <begin position="379"/>
        <end position="401"/>
    </location>
</feature>
<feature type="transmembrane region" description="Helical" evidence="6">
    <location>
        <begin position="82"/>
        <end position="102"/>
    </location>
</feature>
<organism evidence="7 8">
    <name type="scientific">Croceicoccus pelagius</name>
    <dbReference type="NCBI Taxonomy" id="1703341"/>
    <lineage>
        <taxon>Bacteria</taxon>
        <taxon>Pseudomonadati</taxon>
        <taxon>Pseudomonadota</taxon>
        <taxon>Alphaproteobacteria</taxon>
        <taxon>Sphingomonadales</taxon>
        <taxon>Erythrobacteraceae</taxon>
        <taxon>Croceicoccus</taxon>
    </lineage>
</organism>
<comment type="subcellular location">
    <subcellularLocation>
        <location evidence="1">Cell membrane</location>
        <topology evidence="1">Multi-pass membrane protein</topology>
    </subcellularLocation>
</comment>
<feature type="transmembrane region" description="Helical" evidence="6">
    <location>
        <begin position="12"/>
        <end position="33"/>
    </location>
</feature>
<dbReference type="GO" id="GO:0005886">
    <property type="term" value="C:plasma membrane"/>
    <property type="evidence" value="ECO:0007669"/>
    <property type="project" value="UniProtKB-SubCell"/>
</dbReference>
<evidence type="ECO:0000313" key="8">
    <source>
        <dbReference type="Proteomes" id="UP000598997"/>
    </source>
</evidence>
<evidence type="ECO:0000256" key="3">
    <source>
        <dbReference type="ARBA" id="ARBA00022692"/>
    </source>
</evidence>
<evidence type="ECO:0008006" key="9">
    <source>
        <dbReference type="Google" id="ProtNLM"/>
    </source>
</evidence>
<name>A0A916Y7P7_9SPHN</name>
<sequence length="418" mass="44497">MWLTGGTIAAIRIVTLAMRFALTVYVTAMLGLVEVGQLGLVQGLTALIPAVLGMGFNFHMCRDVVSDDPASRIAIVRDRMAWTLRVTLGAAVVGLFVVFVVGSSGITPFLIVAILLAETLAMDAYLALTGLRMNVVANWGVLLRTAAWVPIAVIGGLADAGLRTLDFVFACWIIGHAANLAMLCWVLRRRGLWHRWKSDPPTGWVRSTVPGAMRIWPSDVALVLIIYGDRFILSATVGEEALGIYVFFWTFANMIRTLMQSAIVTPSLPLLIDLYRKDRGGWLKAVKQLGIAIPATGVAGSAVLLLLIWLGHRFVPQSNFPWQTGLAVLVFAAVMAGYFGDYLSSVLNSAGAVGAYAALNIGFAGCLMLAIAAGALLGGVIGATVASLVTALMFSGLKLAVIGRVQAPGFTLLRERGP</sequence>
<dbReference type="RefSeq" id="WP_066765259.1">
    <property type="nucleotide sequence ID" value="NZ_BMIO01000001.1"/>
</dbReference>
<comment type="caution">
    <text evidence="7">The sequence shown here is derived from an EMBL/GenBank/DDBJ whole genome shotgun (WGS) entry which is preliminary data.</text>
</comment>
<proteinExistence type="predicted"/>
<feature type="transmembrane region" description="Helical" evidence="6">
    <location>
        <begin position="167"/>
        <end position="187"/>
    </location>
</feature>